<dbReference type="GO" id="GO:0022857">
    <property type="term" value="F:transmembrane transporter activity"/>
    <property type="evidence" value="ECO:0007669"/>
    <property type="project" value="InterPro"/>
</dbReference>
<feature type="chain" id="PRO_5010703550" evidence="1">
    <location>
        <begin position="22"/>
        <end position="312"/>
    </location>
</feature>
<dbReference type="RefSeq" id="WP_051085090.1">
    <property type="nucleotide sequence ID" value="NZ_AQWH01000005.1"/>
</dbReference>
<sequence precursor="true">MKIKLLSMSAAALLAPQIATAQVPDVCTNITIADGGWTDNAAQNGFVTNVLKGLGYEPEIDFLSLGVLLEGMQAGNVEVFLASWTPNSDATLNPYIESGAIMNVGYNLVGAQYALAVPKYTYDAGLQSFADIEDFYDELDGNIYALEPGNDSNNVIVQMQEEGAFGFDRFNLVESSESAMLSAVERAVQRNEPIVFVGWSPHPMNTRFDMEYLGGGDDYFGPNYGSAKVWTGLRPGYVEQCPNATRFFEQLRFTVESLSVVMSEILDNDANPEDAARTWLQENPEILDSWLDGVQTVDGQPGLEAVRASLAE</sequence>
<name>A0A1U9Z893_9HYPH</name>
<organism evidence="3 4">
    <name type="scientific">Martelella mediterranea DSM 17316</name>
    <dbReference type="NCBI Taxonomy" id="1122214"/>
    <lineage>
        <taxon>Bacteria</taxon>
        <taxon>Pseudomonadati</taxon>
        <taxon>Pseudomonadota</taxon>
        <taxon>Alphaproteobacteria</taxon>
        <taxon>Hyphomicrobiales</taxon>
        <taxon>Aurantimonadaceae</taxon>
        <taxon>Martelella</taxon>
    </lineage>
</organism>
<evidence type="ECO:0000256" key="1">
    <source>
        <dbReference type="SAM" id="SignalP"/>
    </source>
</evidence>
<dbReference type="Pfam" id="PF04069">
    <property type="entry name" value="OpuAC"/>
    <property type="match status" value="1"/>
</dbReference>
<gene>
    <name evidence="3" type="primary">gbuC</name>
    <name evidence="3" type="ORF">Mame_04574</name>
</gene>
<dbReference type="GO" id="GO:0042597">
    <property type="term" value="C:periplasmic space"/>
    <property type="evidence" value="ECO:0007669"/>
    <property type="project" value="InterPro"/>
</dbReference>
<keyword evidence="3" id="KW-0614">Plasmid</keyword>
<evidence type="ECO:0000259" key="2">
    <source>
        <dbReference type="Pfam" id="PF04069"/>
    </source>
</evidence>
<accession>A0A1U9Z893</accession>
<keyword evidence="4" id="KW-1185">Reference proteome</keyword>
<feature type="signal peptide" evidence="1">
    <location>
        <begin position="1"/>
        <end position="21"/>
    </location>
</feature>
<dbReference type="SUPFAM" id="SSF53850">
    <property type="entry name" value="Periplasmic binding protein-like II"/>
    <property type="match status" value="1"/>
</dbReference>
<dbReference type="CDD" id="cd13640">
    <property type="entry name" value="PBP2_ChoX"/>
    <property type="match status" value="1"/>
</dbReference>
<dbReference type="Gene3D" id="3.40.190.10">
    <property type="entry name" value="Periplasmic binding protein-like II"/>
    <property type="match status" value="1"/>
</dbReference>
<keyword evidence="1" id="KW-0732">Signal</keyword>
<geneLocation type="plasmid" evidence="4">
    <name>pmm593</name>
</geneLocation>
<dbReference type="AlphaFoldDB" id="A0A1U9Z893"/>
<dbReference type="EMBL" id="CP020331">
    <property type="protein sequence ID" value="AQZ53866.1"/>
    <property type="molecule type" value="Genomic_DNA"/>
</dbReference>
<protein>
    <submittedName>
        <fullName evidence="3">Glycine betaine/carnitine transport binding protein GbuC</fullName>
    </submittedName>
</protein>
<dbReference type="GO" id="GO:0015871">
    <property type="term" value="P:choline transport"/>
    <property type="evidence" value="ECO:0007669"/>
    <property type="project" value="InterPro"/>
</dbReference>
<dbReference type="GO" id="GO:0033265">
    <property type="term" value="F:choline binding"/>
    <property type="evidence" value="ECO:0007669"/>
    <property type="project" value="InterPro"/>
</dbReference>
<dbReference type="Proteomes" id="UP000191135">
    <property type="component" value="Plasmid pMM593"/>
</dbReference>
<evidence type="ECO:0000313" key="3">
    <source>
        <dbReference type="EMBL" id="AQZ53866.1"/>
    </source>
</evidence>
<reference evidence="3 4" key="1">
    <citation type="submission" date="2017-03" db="EMBL/GenBank/DDBJ databases">
        <title>Foreign affairs: Plasmid Transfer between Roseobacters and Rhizobia.</title>
        <authorList>
            <person name="Bartling P."/>
            <person name="Bunk B."/>
            <person name="Overmann J."/>
            <person name="Brinkmann H."/>
            <person name="Petersen J."/>
        </authorList>
    </citation>
    <scope>NUCLEOTIDE SEQUENCE [LARGE SCALE GENOMIC DNA]</scope>
    <source>
        <strain evidence="3 4">MACL11</strain>
        <plasmid evidence="4">Plasmid pmm593</plasmid>
    </source>
</reference>
<proteinExistence type="predicted"/>
<dbReference type="GO" id="GO:0043190">
    <property type="term" value="C:ATP-binding cassette (ABC) transporter complex"/>
    <property type="evidence" value="ECO:0007669"/>
    <property type="project" value="InterPro"/>
</dbReference>
<dbReference type="OrthoDB" id="9787902at2"/>
<dbReference type="eggNOG" id="COG2113">
    <property type="taxonomic scope" value="Bacteria"/>
</dbReference>
<dbReference type="KEGG" id="mmed:Mame_04574"/>
<feature type="domain" description="ABC-type glycine betaine transport system substrate-binding" evidence="2">
    <location>
        <begin position="29"/>
        <end position="282"/>
    </location>
</feature>
<dbReference type="InterPro" id="IPR017783">
    <property type="entry name" value="ABC_choline_sub-bd"/>
</dbReference>
<dbReference type="InterPro" id="IPR007210">
    <property type="entry name" value="ABC_Gly_betaine_transp_sub-bd"/>
</dbReference>
<evidence type="ECO:0000313" key="4">
    <source>
        <dbReference type="Proteomes" id="UP000191135"/>
    </source>
</evidence>
<dbReference type="Gene3D" id="3.40.190.100">
    <property type="entry name" value="Glycine betaine-binding periplasmic protein, domain 2"/>
    <property type="match status" value="1"/>
</dbReference>